<dbReference type="InterPro" id="IPR017871">
    <property type="entry name" value="ABC_transporter-like_CS"/>
</dbReference>
<organism evidence="5 6">
    <name type="scientific">Ancylostoma duodenale</name>
    <dbReference type="NCBI Taxonomy" id="51022"/>
    <lineage>
        <taxon>Eukaryota</taxon>
        <taxon>Metazoa</taxon>
        <taxon>Ecdysozoa</taxon>
        <taxon>Nematoda</taxon>
        <taxon>Chromadorea</taxon>
        <taxon>Rhabditida</taxon>
        <taxon>Rhabditina</taxon>
        <taxon>Rhabditomorpha</taxon>
        <taxon>Strongyloidea</taxon>
        <taxon>Ancylostomatidae</taxon>
        <taxon>Ancylostomatinae</taxon>
        <taxon>Ancylostoma</taxon>
    </lineage>
</organism>
<dbReference type="EMBL" id="KN726486">
    <property type="protein sequence ID" value="KIH68021.1"/>
    <property type="molecule type" value="Genomic_DNA"/>
</dbReference>
<dbReference type="AlphaFoldDB" id="A0A0C2HEQ3"/>
<dbReference type="GO" id="GO:0042626">
    <property type="term" value="F:ATPase-coupled transmembrane transporter activity"/>
    <property type="evidence" value="ECO:0007669"/>
    <property type="project" value="TreeGrafter"/>
</dbReference>
<feature type="region of interest" description="Disordered" evidence="3">
    <location>
        <begin position="183"/>
        <end position="204"/>
    </location>
</feature>
<accession>A0A0C2HEQ3</accession>
<dbReference type="PANTHER" id="PTHR24223:SF434">
    <property type="entry name" value="MULTIDRUG RESISTANCE PROTEIN MRP-7"/>
    <property type="match status" value="1"/>
</dbReference>
<dbReference type="GO" id="GO:0016887">
    <property type="term" value="F:ATP hydrolysis activity"/>
    <property type="evidence" value="ECO:0007669"/>
    <property type="project" value="InterPro"/>
</dbReference>
<protein>
    <submittedName>
        <fullName evidence="5">ABC transporter, ATP-binding protein</fullName>
    </submittedName>
</protein>
<dbReference type="PANTHER" id="PTHR24223">
    <property type="entry name" value="ATP-BINDING CASSETTE SUB-FAMILY C"/>
    <property type="match status" value="1"/>
</dbReference>
<dbReference type="InterPro" id="IPR027417">
    <property type="entry name" value="P-loop_NTPase"/>
</dbReference>
<dbReference type="GO" id="GO:0005524">
    <property type="term" value="F:ATP binding"/>
    <property type="evidence" value="ECO:0007669"/>
    <property type="project" value="UniProtKB-KW"/>
</dbReference>
<proteinExistence type="predicted"/>
<dbReference type="GO" id="GO:0016020">
    <property type="term" value="C:membrane"/>
    <property type="evidence" value="ECO:0007669"/>
    <property type="project" value="TreeGrafter"/>
</dbReference>
<keyword evidence="6" id="KW-1185">Reference proteome</keyword>
<dbReference type="InterPro" id="IPR050173">
    <property type="entry name" value="ABC_transporter_C-like"/>
</dbReference>
<dbReference type="FunFam" id="3.40.50.300:FF:003475">
    <property type="entry name" value="Predicted protein"/>
    <property type="match status" value="1"/>
</dbReference>
<evidence type="ECO:0000256" key="3">
    <source>
        <dbReference type="SAM" id="MobiDB-lite"/>
    </source>
</evidence>
<feature type="domain" description="ABC transporter" evidence="4">
    <location>
        <begin position="2"/>
        <end position="116"/>
    </location>
</feature>
<dbReference type="Proteomes" id="UP000054047">
    <property type="component" value="Unassembled WGS sequence"/>
</dbReference>
<evidence type="ECO:0000313" key="6">
    <source>
        <dbReference type="Proteomes" id="UP000054047"/>
    </source>
</evidence>
<evidence type="ECO:0000256" key="1">
    <source>
        <dbReference type="ARBA" id="ARBA00022741"/>
    </source>
</evidence>
<dbReference type="PROSITE" id="PS00211">
    <property type="entry name" value="ABC_TRANSPORTER_1"/>
    <property type="match status" value="1"/>
</dbReference>
<gene>
    <name evidence="5" type="ORF">ANCDUO_01645</name>
</gene>
<sequence length="204" mass="22317">MIEPACGRILIDGVDIAALGLHDLRRNLTIIPQDPVLFSGTLRFNLDPFGANTDSEIWSALELANLKAFVSSFPDGLDHLISEGGENISVGQRQLVCLARAILRNTKVLVLDEATAAIDVTTDAVIQATIREQFAKSTVFTIAHRLNTIMDYDRIMVLENGRIIELDSPSKLLENPDSAFARMVEDSKSESHKKRTSRSAGSVA</sequence>
<reference evidence="5 6" key="1">
    <citation type="submission" date="2013-12" db="EMBL/GenBank/DDBJ databases">
        <title>Draft genome of the parsitic nematode Ancylostoma duodenale.</title>
        <authorList>
            <person name="Mitreva M."/>
        </authorList>
    </citation>
    <scope>NUCLEOTIDE SEQUENCE [LARGE SCALE GENOMIC DNA]</scope>
    <source>
        <strain evidence="5 6">Zhejiang</strain>
    </source>
</reference>
<evidence type="ECO:0000256" key="2">
    <source>
        <dbReference type="ARBA" id="ARBA00022840"/>
    </source>
</evidence>
<dbReference type="CDD" id="cd03244">
    <property type="entry name" value="ABCC_MRP_domain2"/>
    <property type="match status" value="1"/>
</dbReference>
<dbReference type="OrthoDB" id="6500128at2759"/>
<dbReference type="Gene3D" id="3.40.50.300">
    <property type="entry name" value="P-loop containing nucleotide triphosphate hydrolases"/>
    <property type="match status" value="1"/>
</dbReference>
<evidence type="ECO:0000259" key="4">
    <source>
        <dbReference type="Pfam" id="PF00005"/>
    </source>
</evidence>
<dbReference type="InterPro" id="IPR003439">
    <property type="entry name" value="ABC_transporter-like_ATP-bd"/>
</dbReference>
<dbReference type="SUPFAM" id="SSF52540">
    <property type="entry name" value="P-loop containing nucleoside triphosphate hydrolases"/>
    <property type="match status" value="1"/>
</dbReference>
<keyword evidence="1" id="KW-0547">Nucleotide-binding</keyword>
<keyword evidence="2 5" id="KW-0067">ATP-binding</keyword>
<name>A0A0C2HEQ3_9BILA</name>
<evidence type="ECO:0000313" key="5">
    <source>
        <dbReference type="EMBL" id="KIH68021.1"/>
    </source>
</evidence>
<dbReference type="Pfam" id="PF00005">
    <property type="entry name" value="ABC_tran"/>
    <property type="match status" value="1"/>
</dbReference>